<dbReference type="InterPro" id="IPR036188">
    <property type="entry name" value="FAD/NAD-bd_sf"/>
</dbReference>
<evidence type="ECO:0000256" key="1">
    <source>
        <dbReference type="ARBA" id="ARBA00022630"/>
    </source>
</evidence>
<evidence type="ECO:0000313" key="5">
    <source>
        <dbReference type="Proteomes" id="UP000321046"/>
    </source>
</evidence>
<dbReference type="PANTHER" id="PTHR48105">
    <property type="entry name" value="THIOREDOXIN REDUCTASE 1-RELATED-RELATED"/>
    <property type="match status" value="1"/>
</dbReference>
<dbReference type="InterPro" id="IPR050097">
    <property type="entry name" value="Ferredoxin-NADP_redctase_2"/>
</dbReference>
<sequence length="303" mass="33290">MSMTENNLDVLIIGGGPAGLSAALYLGRARRRALVVDAGEPRHAPSSGVHNFLTREGVAPVGFRELAWEDLREFPTIEHRQAYVEDLVFEDHHWRARTDDGQTLKARAVLLAVGVVDVHPEIPGYAERWAKSIHHCPFCHGWEVRDHPVAAVGGNDYARHMGPMLKNWTDDVIVLSHGEPFEAETEALLKELKIPFCPSPIVGLEGANGALETIVLENGTRVARSAMFVKLGQRHHELIHTLKLPLKGDHVEYVEVDMMQRTPLPMLWAAGDITTGFQQVLESAASGARAAAAIIMTLAMPAH</sequence>
<evidence type="ECO:0000256" key="2">
    <source>
        <dbReference type="ARBA" id="ARBA00023002"/>
    </source>
</evidence>
<dbReference type="EMBL" id="VOSL01000038">
    <property type="protein sequence ID" value="TXD37967.1"/>
    <property type="molecule type" value="Genomic_DNA"/>
</dbReference>
<dbReference type="AlphaFoldDB" id="A0A5C6XF25"/>
<feature type="domain" description="FAD/NAD(P)-binding" evidence="3">
    <location>
        <begin position="9"/>
        <end position="286"/>
    </location>
</feature>
<evidence type="ECO:0000259" key="3">
    <source>
        <dbReference type="Pfam" id="PF07992"/>
    </source>
</evidence>
<organism evidence="4 5">
    <name type="scientific">Lujinxingia vulgaris</name>
    <dbReference type="NCBI Taxonomy" id="2600176"/>
    <lineage>
        <taxon>Bacteria</taxon>
        <taxon>Deltaproteobacteria</taxon>
        <taxon>Bradymonadales</taxon>
        <taxon>Lujinxingiaceae</taxon>
        <taxon>Lujinxingia</taxon>
    </lineage>
</organism>
<keyword evidence="1" id="KW-0285">Flavoprotein</keyword>
<dbReference type="InterPro" id="IPR023753">
    <property type="entry name" value="FAD/NAD-binding_dom"/>
</dbReference>
<keyword evidence="2" id="KW-0560">Oxidoreductase</keyword>
<dbReference type="SUPFAM" id="SSF51905">
    <property type="entry name" value="FAD/NAD(P)-binding domain"/>
    <property type="match status" value="1"/>
</dbReference>
<comment type="caution">
    <text evidence="4">The sequence shown here is derived from an EMBL/GenBank/DDBJ whole genome shotgun (WGS) entry which is preliminary data.</text>
</comment>
<dbReference type="OrthoDB" id="9806179at2"/>
<accession>A0A5C6XF25</accession>
<evidence type="ECO:0000313" key="4">
    <source>
        <dbReference type="EMBL" id="TXD37967.1"/>
    </source>
</evidence>
<dbReference type="Proteomes" id="UP000321046">
    <property type="component" value="Unassembled WGS sequence"/>
</dbReference>
<dbReference type="PRINTS" id="PR00469">
    <property type="entry name" value="PNDRDTASEII"/>
</dbReference>
<name>A0A5C6XF25_9DELT</name>
<protein>
    <submittedName>
        <fullName evidence="4">NAD(P)/FAD-dependent oxidoreductase</fullName>
    </submittedName>
</protein>
<reference evidence="4 5" key="1">
    <citation type="submission" date="2019-08" db="EMBL/GenBank/DDBJ databases">
        <title>Bradymonadales sp. TMQ2.</title>
        <authorList>
            <person name="Liang Q."/>
        </authorList>
    </citation>
    <scope>NUCLEOTIDE SEQUENCE [LARGE SCALE GENOMIC DNA]</scope>
    <source>
        <strain evidence="4 5">TMQ2</strain>
    </source>
</reference>
<proteinExistence type="predicted"/>
<dbReference type="PRINTS" id="PR00368">
    <property type="entry name" value="FADPNR"/>
</dbReference>
<dbReference type="Pfam" id="PF07992">
    <property type="entry name" value="Pyr_redox_2"/>
    <property type="match status" value="1"/>
</dbReference>
<dbReference type="RefSeq" id="WP_146973973.1">
    <property type="nucleotide sequence ID" value="NZ_VOSL01000038.1"/>
</dbReference>
<dbReference type="Gene3D" id="3.50.50.60">
    <property type="entry name" value="FAD/NAD(P)-binding domain"/>
    <property type="match status" value="2"/>
</dbReference>
<dbReference type="GO" id="GO:0016491">
    <property type="term" value="F:oxidoreductase activity"/>
    <property type="evidence" value="ECO:0007669"/>
    <property type="project" value="UniProtKB-KW"/>
</dbReference>
<gene>
    <name evidence="4" type="ORF">FRC96_07950</name>
</gene>